<evidence type="ECO:0000259" key="1">
    <source>
        <dbReference type="Pfam" id="PF13472"/>
    </source>
</evidence>
<dbReference type="InterPro" id="IPR036514">
    <property type="entry name" value="SGNH_hydro_sf"/>
</dbReference>
<dbReference type="Pfam" id="PF13472">
    <property type="entry name" value="Lipase_GDSL_2"/>
    <property type="match status" value="1"/>
</dbReference>
<dbReference type="PANTHER" id="PTHR30383">
    <property type="entry name" value="THIOESTERASE 1/PROTEASE 1/LYSOPHOSPHOLIPASE L1"/>
    <property type="match status" value="1"/>
</dbReference>
<organism evidence="2 3">
    <name type="scientific">Aquisalimonas asiatica</name>
    <dbReference type="NCBI Taxonomy" id="406100"/>
    <lineage>
        <taxon>Bacteria</taxon>
        <taxon>Pseudomonadati</taxon>
        <taxon>Pseudomonadota</taxon>
        <taxon>Gammaproteobacteria</taxon>
        <taxon>Chromatiales</taxon>
        <taxon>Ectothiorhodospiraceae</taxon>
        <taxon>Aquisalimonas</taxon>
    </lineage>
</organism>
<dbReference type="InterPro" id="IPR013830">
    <property type="entry name" value="SGNH_hydro"/>
</dbReference>
<accession>A0A1H8VM09</accession>
<dbReference type="CDD" id="cd01822">
    <property type="entry name" value="Lysophospholipase_L1_like"/>
    <property type="match status" value="1"/>
</dbReference>
<dbReference type="AlphaFoldDB" id="A0A1H8VM09"/>
<dbReference type="STRING" id="406100.SAMN04488052_11377"/>
<reference evidence="2 3" key="1">
    <citation type="submission" date="2016-10" db="EMBL/GenBank/DDBJ databases">
        <authorList>
            <person name="de Groot N.N."/>
        </authorList>
    </citation>
    <scope>NUCLEOTIDE SEQUENCE [LARGE SCALE GENOMIC DNA]</scope>
    <source>
        <strain evidence="2 3">CGMCC 1.6291</strain>
    </source>
</reference>
<evidence type="ECO:0000313" key="3">
    <source>
        <dbReference type="Proteomes" id="UP000199657"/>
    </source>
</evidence>
<sequence length="194" mass="20747">MLGLAGPGLAGERTVLVLGDSLSAAYGMDRDQGWVALLDQRLAEEDLPWRAANASTSGDTTRNGLSRLPQALERHEPDIVVVALGGNDGLRGVSPGEIERNLGRIVETARDAGARVLIAGVRIPPNYGQAYTERFTQSFANVATEYDLALVPRILDGVAEDPGLMQSDGIHPTADAQPLILDTIWPELRPMLAE</sequence>
<dbReference type="InterPro" id="IPR051532">
    <property type="entry name" value="Ester_Hydrolysis_Enzymes"/>
</dbReference>
<dbReference type="GO" id="GO:0004622">
    <property type="term" value="F:phosphatidylcholine lysophospholipase activity"/>
    <property type="evidence" value="ECO:0007669"/>
    <property type="project" value="TreeGrafter"/>
</dbReference>
<keyword evidence="3" id="KW-1185">Reference proteome</keyword>
<dbReference type="EMBL" id="FOEG01000013">
    <property type="protein sequence ID" value="SEP16343.1"/>
    <property type="molecule type" value="Genomic_DNA"/>
</dbReference>
<protein>
    <submittedName>
        <fullName evidence="2">Acyl-CoA thioesterase-1</fullName>
    </submittedName>
</protein>
<dbReference type="PANTHER" id="PTHR30383:SF24">
    <property type="entry name" value="THIOESTERASE 1_PROTEASE 1_LYSOPHOSPHOLIPASE L1"/>
    <property type="match status" value="1"/>
</dbReference>
<dbReference type="Proteomes" id="UP000199657">
    <property type="component" value="Unassembled WGS sequence"/>
</dbReference>
<feature type="domain" description="SGNH hydrolase-type esterase" evidence="1">
    <location>
        <begin position="17"/>
        <end position="175"/>
    </location>
</feature>
<gene>
    <name evidence="2" type="ORF">SAMN04488052_11377</name>
</gene>
<evidence type="ECO:0000313" key="2">
    <source>
        <dbReference type="EMBL" id="SEP16343.1"/>
    </source>
</evidence>
<proteinExistence type="predicted"/>
<dbReference type="SUPFAM" id="SSF52266">
    <property type="entry name" value="SGNH hydrolase"/>
    <property type="match status" value="1"/>
</dbReference>
<name>A0A1H8VM09_9GAMM</name>
<dbReference type="Gene3D" id="3.40.50.1110">
    <property type="entry name" value="SGNH hydrolase"/>
    <property type="match status" value="1"/>
</dbReference>